<feature type="transmembrane region" description="Helical" evidence="7">
    <location>
        <begin position="7"/>
        <end position="28"/>
    </location>
</feature>
<dbReference type="PANTHER" id="PTHR21324">
    <property type="entry name" value="FASTING-INDUCIBLE INTEGRAL MEMBRANE PROTEIN TM6P1-RELATED"/>
    <property type="match status" value="1"/>
</dbReference>
<feature type="transmembrane region" description="Helical" evidence="7">
    <location>
        <begin position="157"/>
        <end position="182"/>
    </location>
</feature>
<keyword evidence="5 7" id="KW-0472">Membrane</keyword>
<dbReference type="GO" id="GO:0012505">
    <property type="term" value="C:endomembrane system"/>
    <property type="evidence" value="ECO:0007669"/>
    <property type="project" value="UniProtKB-SubCell"/>
</dbReference>
<feature type="transmembrane region" description="Helical" evidence="7">
    <location>
        <begin position="92"/>
        <end position="110"/>
    </location>
</feature>
<dbReference type="AlphaFoldDB" id="A0A1Y1K988"/>
<dbReference type="InterPro" id="IPR019402">
    <property type="entry name" value="CWH43_N"/>
</dbReference>
<dbReference type="EMBL" id="GEZM01094026">
    <property type="protein sequence ID" value="JAV55996.1"/>
    <property type="molecule type" value="Transcribed_RNA"/>
</dbReference>
<name>A0A1Y1K988_PHOPY</name>
<evidence type="ECO:0000256" key="3">
    <source>
        <dbReference type="ARBA" id="ARBA00022692"/>
    </source>
</evidence>
<evidence type="ECO:0000256" key="7">
    <source>
        <dbReference type="SAM" id="Phobius"/>
    </source>
</evidence>
<proteinExistence type="inferred from homology"/>
<feature type="transmembrane region" description="Helical" evidence="7">
    <location>
        <begin position="202"/>
        <end position="222"/>
    </location>
</feature>
<organism evidence="9">
    <name type="scientific">Photinus pyralis</name>
    <name type="common">Common eastern firefly</name>
    <name type="synonym">Lampyris pyralis</name>
    <dbReference type="NCBI Taxonomy" id="7054"/>
    <lineage>
        <taxon>Eukaryota</taxon>
        <taxon>Metazoa</taxon>
        <taxon>Ecdysozoa</taxon>
        <taxon>Arthropoda</taxon>
        <taxon>Hexapoda</taxon>
        <taxon>Insecta</taxon>
        <taxon>Pterygota</taxon>
        <taxon>Neoptera</taxon>
        <taxon>Endopterygota</taxon>
        <taxon>Coleoptera</taxon>
        <taxon>Polyphaga</taxon>
        <taxon>Elateriformia</taxon>
        <taxon>Elateroidea</taxon>
        <taxon>Lampyridae</taxon>
        <taxon>Lampyrinae</taxon>
        <taxon>Photinus</taxon>
    </lineage>
</organism>
<evidence type="ECO:0000256" key="2">
    <source>
        <dbReference type="ARBA" id="ARBA00006565"/>
    </source>
</evidence>
<keyword evidence="4 7" id="KW-1133">Transmembrane helix</keyword>
<evidence type="ECO:0000256" key="1">
    <source>
        <dbReference type="ARBA" id="ARBA00004127"/>
    </source>
</evidence>
<comment type="subcellular location">
    <subcellularLocation>
        <location evidence="1">Endomembrane system</location>
        <topology evidence="1">Multi-pass membrane protein</topology>
    </subcellularLocation>
</comment>
<feature type="transmembrane region" description="Helical" evidence="7">
    <location>
        <begin position="116"/>
        <end position="136"/>
    </location>
</feature>
<dbReference type="Pfam" id="PF10277">
    <property type="entry name" value="Frag1"/>
    <property type="match status" value="1"/>
</dbReference>
<accession>A0A1Y1K988</accession>
<keyword evidence="3 7" id="KW-0812">Transmembrane</keyword>
<comment type="similarity">
    <text evidence="2">Belongs to the DRAM/TMEM150 family.</text>
</comment>
<evidence type="ECO:0000256" key="5">
    <source>
        <dbReference type="ARBA" id="ARBA00023136"/>
    </source>
</evidence>
<evidence type="ECO:0000313" key="9">
    <source>
        <dbReference type="EMBL" id="JAV55996.1"/>
    </source>
</evidence>
<protein>
    <recommendedName>
        <fullName evidence="8">CWH43-like N-terminal domain-containing protein</fullName>
    </recommendedName>
</protein>
<evidence type="ECO:0000256" key="4">
    <source>
        <dbReference type="ARBA" id="ARBA00022989"/>
    </source>
</evidence>
<feature type="compositionally biased region" description="Polar residues" evidence="6">
    <location>
        <begin position="250"/>
        <end position="259"/>
    </location>
</feature>
<evidence type="ECO:0000256" key="6">
    <source>
        <dbReference type="SAM" id="MobiDB-lite"/>
    </source>
</evidence>
<reference evidence="9" key="1">
    <citation type="journal article" date="2016" name="Sci. Rep.">
        <title>Molecular characterization of firefly nuptial gifts: a multi-omics approach sheds light on postcopulatory sexual selection.</title>
        <authorList>
            <person name="Al-Wathiqui N."/>
            <person name="Fallon T.R."/>
            <person name="South A."/>
            <person name="Weng J.K."/>
            <person name="Lewis S.M."/>
        </authorList>
    </citation>
    <scope>NUCLEOTIDE SEQUENCE</scope>
</reference>
<dbReference type="InterPro" id="IPR050911">
    <property type="entry name" value="DRAM/TMEM150_Autophagy_Mod"/>
</dbReference>
<feature type="domain" description="CWH43-like N-terminal" evidence="8">
    <location>
        <begin position="5"/>
        <end position="226"/>
    </location>
</feature>
<feature type="region of interest" description="Disordered" evidence="6">
    <location>
        <begin position="246"/>
        <end position="271"/>
    </location>
</feature>
<feature type="transmembrane region" description="Helical" evidence="7">
    <location>
        <begin position="51"/>
        <end position="72"/>
    </location>
</feature>
<evidence type="ECO:0000259" key="8">
    <source>
        <dbReference type="Pfam" id="PF10277"/>
    </source>
</evidence>
<dbReference type="PANTHER" id="PTHR21324:SF2">
    <property type="entry name" value="EG:22E5.9 PROTEIN"/>
    <property type="match status" value="1"/>
</dbReference>
<sequence length="271" mass="30802">MIKLQYLPVATCIWFLSTFIITYIIAVLRKDVPYFLPYISEAGTFPPESCVFGQLMNLGALIMLFGICVRYCQVKHDIKTKNIRLHPKWNTVSLKLGAVGSLGISMVGNFQESNMLGIHLVGAIMAIGVSSAYLLLQTKISYAYLYARTRSIPKWLFYLRLLLSVPLIPMLIAVLILGGLALAKFTGNSKRWWTEEDGGYTYRIASALLEWILAIMIFLYVYTFKNEMGCIEFEGVCFKINDRKQENDTTENNGKQTNRIKPFSTEKPHTH</sequence>